<reference evidence="4 5" key="1">
    <citation type="submission" date="2015-09" db="EMBL/GenBank/DDBJ databases">
        <title>Genome sequencing project for genomic taxonomy and phylogenomics of Bacillus-like bacteria.</title>
        <authorList>
            <person name="Liu B."/>
            <person name="Wang J."/>
            <person name="Zhu Y."/>
            <person name="Liu G."/>
            <person name="Chen Q."/>
            <person name="Chen Z."/>
            <person name="Lan J."/>
            <person name="Che J."/>
            <person name="Ge C."/>
            <person name="Shi H."/>
            <person name="Pan Z."/>
            <person name="Liu X."/>
        </authorList>
    </citation>
    <scope>NUCLEOTIDE SEQUENCE [LARGE SCALE GENOMIC DNA]</scope>
    <source>
        <strain evidence="4 5">DSM 8552</strain>
    </source>
</reference>
<protein>
    <submittedName>
        <fullName evidence="4">TetR family transcriptional regulator</fullName>
    </submittedName>
</protein>
<comment type="caution">
    <text evidence="4">The sequence shown here is derived from an EMBL/GenBank/DDBJ whole genome shotgun (WGS) entry which is preliminary data.</text>
</comment>
<organism evidence="4 5">
    <name type="scientific">Brevibacillus choshinensis</name>
    <dbReference type="NCBI Taxonomy" id="54911"/>
    <lineage>
        <taxon>Bacteria</taxon>
        <taxon>Bacillati</taxon>
        <taxon>Bacillota</taxon>
        <taxon>Bacilli</taxon>
        <taxon>Bacillales</taxon>
        <taxon>Paenibacillaceae</taxon>
        <taxon>Brevibacillus</taxon>
    </lineage>
</organism>
<keyword evidence="1 2" id="KW-0238">DNA-binding</keyword>
<dbReference type="PROSITE" id="PS50977">
    <property type="entry name" value="HTH_TETR_2"/>
    <property type="match status" value="1"/>
</dbReference>
<dbReference type="InterPro" id="IPR009057">
    <property type="entry name" value="Homeodomain-like_sf"/>
</dbReference>
<evidence type="ECO:0000256" key="2">
    <source>
        <dbReference type="PROSITE-ProRule" id="PRU00335"/>
    </source>
</evidence>
<evidence type="ECO:0000313" key="5">
    <source>
        <dbReference type="Proteomes" id="UP000051063"/>
    </source>
</evidence>
<dbReference type="SUPFAM" id="SSF46689">
    <property type="entry name" value="Homeodomain-like"/>
    <property type="match status" value="1"/>
</dbReference>
<dbReference type="Proteomes" id="UP000051063">
    <property type="component" value="Unassembled WGS sequence"/>
</dbReference>
<evidence type="ECO:0000313" key="4">
    <source>
        <dbReference type="EMBL" id="KQL45288.1"/>
    </source>
</evidence>
<evidence type="ECO:0000256" key="1">
    <source>
        <dbReference type="ARBA" id="ARBA00023125"/>
    </source>
</evidence>
<feature type="domain" description="HTH tetR-type" evidence="3">
    <location>
        <begin position="1"/>
        <end position="59"/>
    </location>
</feature>
<keyword evidence="5" id="KW-1185">Reference proteome</keyword>
<gene>
    <name evidence="4" type="ORF">AN963_25170</name>
</gene>
<feature type="DNA-binding region" description="H-T-H motif" evidence="2">
    <location>
        <begin position="22"/>
        <end position="41"/>
    </location>
</feature>
<sequence>MWQYFVDATAQIIQEEGVPNVTIRKIADLAGYNSATIYNYFSELSHLVFFASMKFLKPYTEAVVSVYQNKDLPPQEKYLHVWELFCQHSFQNPQIFHAIFIADLGSQPEELLKHYYSVYPADIIAIPAEFQPMLVQQNITKRGLASLELLVNEGYLRKENVDGINELTLLIWQGMFTTFLNNRSSYTPEEATLQTVRYIREIVLNANQLNFGGQENSSALSMISTQ</sequence>
<dbReference type="EMBL" id="LJJB01000013">
    <property type="protein sequence ID" value="KQL45288.1"/>
    <property type="molecule type" value="Genomic_DNA"/>
</dbReference>
<accession>A0ABR5N450</accession>
<evidence type="ECO:0000259" key="3">
    <source>
        <dbReference type="PROSITE" id="PS50977"/>
    </source>
</evidence>
<dbReference type="Gene3D" id="1.10.357.10">
    <property type="entry name" value="Tetracycline Repressor, domain 2"/>
    <property type="match status" value="1"/>
</dbReference>
<dbReference type="Pfam" id="PF00440">
    <property type="entry name" value="TetR_N"/>
    <property type="match status" value="1"/>
</dbReference>
<proteinExistence type="predicted"/>
<dbReference type="InterPro" id="IPR001647">
    <property type="entry name" value="HTH_TetR"/>
</dbReference>
<name>A0ABR5N450_BRECH</name>